<dbReference type="EC" id="3.4.-.-" evidence="3"/>
<dbReference type="RefSeq" id="WP_377966460.1">
    <property type="nucleotide sequence ID" value="NZ_JBHZOL010000088.1"/>
</dbReference>
<evidence type="ECO:0000313" key="4">
    <source>
        <dbReference type="Proteomes" id="UP001600165"/>
    </source>
</evidence>
<name>A0ABW6IHV4_9CYAN</name>
<evidence type="ECO:0000259" key="2">
    <source>
        <dbReference type="Pfam" id="PF01551"/>
    </source>
</evidence>
<feature type="domain" description="M23ase beta-sheet core" evidence="2">
    <location>
        <begin position="89"/>
        <end position="173"/>
    </location>
</feature>
<keyword evidence="1" id="KW-0812">Transmembrane</keyword>
<dbReference type="SUPFAM" id="SSF51261">
    <property type="entry name" value="Duplicated hybrid motif"/>
    <property type="match status" value="1"/>
</dbReference>
<sequence length="317" mass="34420">MNRINIIKLVNAKSKYSFWIVFLFFLGTIISGLTLNLEDSNLGLNNVARAEVSGVYTGLKLPWRDSIRRTVTGAAASHDRLDRLQTVRHAIDFGLNNEDVLAIKAGTVVARFYDSSGGGNTLRIDHGDGYCSNYLHLSSFSVSQGSYVVQGQKIAVSGSSGGVAPHLHLSVTYGCTGDQSKEIQMRFSELSSRELLYQDNLISQNFTFRSGSSSPSISTNSINLTVRSSNLSGKRVYVQMWRAAANGYSAREWNSSSIASSSSLTFRDLDGSGSTFQGSDYYLVASLNPIPPGSAAKRRTSCYSATGGAQLCDRVRR</sequence>
<proteinExistence type="predicted"/>
<feature type="transmembrane region" description="Helical" evidence="1">
    <location>
        <begin position="16"/>
        <end position="37"/>
    </location>
</feature>
<dbReference type="PANTHER" id="PTHR21666">
    <property type="entry name" value="PEPTIDASE-RELATED"/>
    <property type="match status" value="1"/>
</dbReference>
<dbReference type="EMBL" id="JBHZOL010000088">
    <property type="protein sequence ID" value="MFE4107594.1"/>
    <property type="molecule type" value="Genomic_DNA"/>
</dbReference>
<accession>A0ABW6IHV4</accession>
<organism evidence="3 4">
    <name type="scientific">Almyronema epifaneia S1</name>
    <dbReference type="NCBI Taxonomy" id="2991925"/>
    <lineage>
        <taxon>Bacteria</taxon>
        <taxon>Bacillati</taxon>
        <taxon>Cyanobacteriota</taxon>
        <taxon>Cyanophyceae</taxon>
        <taxon>Nodosilineales</taxon>
        <taxon>Nodosilineaceae</taxon>
        <taxon>Almyronema</taxon>
        <taxon>Almyronema epifaneia</taxon>
    </lineage>
</organism>
<dbReference type="InterPro" id="IPR011055">
    <property type="entry name" value="Dup_hybrid_motif"/>
</dbReference>
<dbReference type="Pfam" id="PF01551">
    <property type="entry name" value="Peptidase_M23"/>
    <property type="match status" value="1"/>
</dbReference>
<evidence type="ECO:0000313" key="3">
    <source>
        <dbReference type="EMBL" id="MFE4107594.1"/>
    </source>
</evidence>
<dbReference type="InterPro" id="IPR050570">
    <property type="entry name" value="Cell_wall_metabolism_enzyme"/>
</dbReference>
<reference evidence="3 4" key="1">
    <citation type="submission" date="2024-10" db="EMBL/GenBank/DDBJ databases">
        <authorList>
            <person name="Ratan Roy A."/>
            <person name="Morales Sandoval P.H."/>
            <person name="De Los Santos Villalobos S."/>
            <person name="Chakraborty S."/>
            <person name="Mukherjee J."/>
        </authorList>
    </citation>
    <scope>NUCLEOTIDE SEQUENCE [LARGE SCALE GENOMIC DNA]</scope>
    <source>
        <strain evidence="3 4">S1</strain>
    </source>
</reference>
<dbReference type="Proteomes" id="UP001600165">
    <property type="component" value="Unassembled WGS sequence"/>
</dbReference>
<keyword evidence="1" id="KW-1133">Transmembrane helix</keyword>
<keyword evidence="1" id="KW-0472">Membrane</keyword>
<dbReference type="Gene3D" id="2.70.70.10">
    <property type="entry name" value="Glucose Permease (Domain IIA)"/>
    <property type="match status" value="1"/>
</dbReference>
<keyword evidence="4" id="KW-1185">Reference proteome</keyword>
<gene>
    <name evidence="3" type="ORF">ACFVKH_14975</name>
</gene>
<dbReference type="PANTHER" id="PTHR21666:SF270">
    <property type="entry name" value="MUREIN HYDROLASE ACTIVATOR ENVC"/>
    <property type="match status" value="1"/>
</dbReference>
<comment type="caution">
    <text evidence="3">The sequence shown here is derived from an EMBL/GenBank/DDBJ whole genome shotgun (WGS) entry which is preliminary data.</text>
</comment>
<protein>
    <submittedName>
        <fullName evidence="3">M23 family metallopeptidase</fullName>
        <ecNumber evidence="3">3.4.-.-</ecNumber>
    </submittedName>
</protein>
<dbReference type="GO" id="GO:0016787">
    <property type="term" value="F:hydrolase activity"/>
    <property type="evidence" value="ECO:0007669"/>
    <property type="project" value="UniProtKB-KW"/>
</dbReference>
<keyword evidence="3" id="KW-0378">Hydrolase</keyword>
<evidence type="ECO:0000256" key="1">
    <source>
        <dbReference type="SAM" id="Phobius"/>
    </source>
</evidence>
<dbReference type="InterPro" id="IPR016047">
    <property type="entry name" value="M23ase_b-sheet_dom"/>
</dbReference>
<dbReference type="CDD" id="cd12797">
    <property type="entry name" value="M23_peptidase"/>
    <property type="match status" value="1"/>
</dbReference>